<accession>A0A6V7NVQ7</accession>
<gene>
    <name evidence="3" type="ORF">CB5_LOCUS5883</name>
</gene>
<dbReference type="PANTHER" id="PTHR42648">
    <property type="entry name" value="TRANSPOSASE, PUTATIVE-RELATED"/>
    <property type="match status" value="1"/>
</dbReference>
<dbReference type="EMBL" id="LR862142">
    <property type="protein sequence ID" value="CAD1822672.1"/>
    <property type="molecule type" value="Genomic_DNA"/>
</dbReference>
<dbReference type="InterPro" id="IPR039537">
    <property type="entry name" value="Retrotran_Ty1/copia-like"/>
</dbReference>
<feature type="compositionally biased region" description="Basic residues" evidence="1">
    <location>
        <begin position="189"/>
        <end position="206"/>
    </location>
</feature>
<reference evidence="3" key="1">
    <citation type="submission" date="2020-07" db="EMBL/GenBank/DDBJ databases">
        <authorList>
            <person name="Lin J."/>
        </authorList>
    </citation>
    <scope>NUCLEOTIDE SEQUENCE</scope>
</reference>
<dbReference type="InterPro" id="IPR057670">
    <property type="entry name" value="SH3_retrovirus"/>
</dbReference>
<evidence type="ECO:0000256" key="1">
    <source>
        <dbReference type="SAM" id="MobiDB-lite"/>
    </source>
</evidence>
<sequence length="206" mass="23425">MLSHSGLPKSFWAEAANTAIYLINRSASVALDGDISEIIWSGKDISYGHLRIFGCEAYIHIPKESRTKLDVKSRKCVFLGYGGDELGYRLWDPVVRKTIRSRDVVFREDVMFKEGTEEEQKKDKLVVDVQVDGSSQDIHEVHPPLYDSDVGHDDNVDHEESTQSSESRHDSHESENDMSTPPAHDLRRSTRLHKPIQRKHSGLIET</sequence>
<evidence type="ECO:0000259" key="2">
    <source>
        <dbReference type="Pfam" id="PF25597"/>
    </source>
</evidence>
<proteinExistence type="predicted"/>
<feature type="domain" description="Retroviral polymerase SH3-like" evidence="2">
    <location>
        <begin position="55"/>
        <end position="117"/>
    </location>
</feature>
<dbReference type="Pfam" id="PF25597">
    <property type="entry name" value="SH3_retrovirus"/>
    <property type="match status" value="1"/>
</dbReference>
<dbReference type="PANTHER" id="PTHR42648:SF28">
    <property type="entry name" value="TRANSPOSON-ENCODED PROTEIN WITH RIBONUCLEASE H-LIKE AND RETROVIRUS ZINC FINGER-LIKE DOMAINS"/>
    <property type="match status" value="1"/>
</dbReference>
<dbReference type="AlphaFoldDB" id="A0A6V7NVQ7"/>
<protein>
    <recommendedName>
        <fullName evidence="2">Retroviral polymerase SH3-like domain-containing protein</fullName>
    </recommendedName>
</protein>
<evidence type="ECO:0000313" key="3">
    <source>
        <dbReference type="EMBL" id="CAD1822672.1"/>
    </source>
</evidence>
<name>A0A6V7NVQ7_ANACO</name>
<organism evidence="3">
    <name type="scientific">Ananas comosus var. bracteatus</name>
    <name type="common">red pineapple</name>
    <dbReference type="NCBI Taxonomy" id="296719"/>
    <lineage>
        <taxon>Eukaryota</taxon>
        <taxon>Viridiplantae</taxon>
        <taxon>Streptophyta</taxon>
        <taxon>Embryophyta</taxon>
        <taxon>Tracheophyta</taxon>
        <taxon>Spermatophyta</taxon>
        <taxon>Magnoliopsida</taxon>
        <taxon>Liliopsida</taxon>
        <taxon>Poales</taxon>
        <taxon>Bromeliaceae</taxon>
        <taxon>Bromelioideae</taxon>
        <taxon>Ananas</taxon>
    </lineage>
</organism>
<feature type="region of interest" description="Disordered" evidence="1">
    <location>
        <begin position="137"/>
        <end position="206"/>
    </location>
</feature>
<feature type="compositionally biased region" description="Basic and acidic residues" evidence="1">
    <location>
        <begin position="149"/>
        <end position="175"/>
    </location>
</feature>